<dbReference type="CDD" id="cd14748">
    <property type="entry name" value="PBP2_UgpB"/>
    <property type="match status" value="1"/>
</dbReference>
<dbReference type="GO" id="GO:0042956">
    <property type="term" value="P:maltodextrin transmembrane transport"/>
    <property type="evidence" value="ECO:0007669"/>
    <property type="project" value="TreeGrafter"/>
</dbReference>
<dbReference type="OrthoDB" id="9782846at2"/>
<dbReference type="RefSeq" id="WP_132015200.1">
    <property type="nucleotide sequence ID" value="NZ_SLUN01000019.1"/>
</dbReference>
<evidence type="ECO:0000313" key="5">
    <source>
        <dbReference type="EMBL" id="TCL64253.1"/>
    </source>
</evidence>
<evidence type="ECO:0000313" key="6">
    <source>
        <dbReference type="Proteomes" id="UP000295008"/>
    </source>
</evidence>
<dbReference type="GO" id="GO:0015768">
    <property type="term" value="P:maltose transport"/>
    <property type="evidence" value="ECO:0007669"/>
    <property type="project" value="TreeGrafter"/>
</dbReference>
<dbReference type="Gene3D" id="3.40.190.10">
    <property type="entry name" value="Periplasmic binding protein-like II"/>
    <property type="match status" value="1"/>
</dbReference>
<dbReference type="GO" id="GO:0055052">
    <property type="term" value="C:ATP-binding cassette (ABC) transporter complex, substrate-binding subunit-containing"/>
    <property type="evidence" value="ECO:0007669"/>
    <property type="project" value="TreeGrafter"/>
</dbReference>
<dbReference type="EMBL" id="SLUN01000019">
    <property type="protein sequence ID" value="TCL64253.1"/>
    <property type="molecule type" value="Genomic_DNA"/>
</dbReference>
<dbReference type="PANTHER" id="PTHR30061">
    <property type="entry name" value="MALTOSE-BINDING PERIPLASMIC PROTEIN"/>
    <property type="match status" value="1"/>
</dbReference>
<dbReference type="InterPro" id="IPR006059">
    <property type="entry name" value="SBP"/>
</dbReference>
<reference evidence="5 6" key="1">
    <citation type="submission" date="2019-03" db="EMBL/GenBank/DDBJ databases">
        <title>Genomic Encyclopedia of Type Strains, Phase IV (KMG-IV): sequencing the most valuable type-strain genomes for metagenomic binning, comparative biology and taxonomic classification.</title>
        <authorList>
            <person name="Goeker M."/>
        </authorList>
    </citation>
    <scope>NUCLEOTIDE SEQUENCE [LARGE SCALE GENOMIC DNA]</scope>
    <source>
        <strain evidence="5 6">LX-B</strain>
    </source>
</reference>
<evidence type="ECO:0000256" key="2">
    <source>
        <dbReference type="ARBA" id="ARBA00022448"/>
    </source>
</evidence>
<comment type="similarity">
    <text evidence="1">Belongs to the bacterial solute-binding protein 1 family.</text>
</comment>
<dbReference type="Proteomes" id="UP000295008">
    <property type="component" value="Unassembled WGS sequence"/>
</dbReference>
<feature type="signal peptide" evidence="4">
    <location>
        <begin position="1"/>
        <end position="29"/>
    </location>
</feature>
<evidence type="ECO:0000256" key="3">
    <source>
        <dbReference type="ARBA" id="ARBA00022729"/>
    </source>
</evidence>
<name>A0A4R1RED0_HYDET</name>
<dbReference type="AlphaFoldDB" id="A0A4R1RED0"/>
<feature type="chain" id="PRO_5020615187" evidence="4">
    <location>
        <begin position="30"/>
        <end position="429"/>
    </location>
</feature>
<dbReference type="PANTHER" id="PTHR30061:SF50">
    <property type="entry name" value="MALTOSE_MALTODEXTRIN-BINDING PERIPLASMIC PROTEIN"/>
    <property type="match status" value="1"/>
</dbReference>
<evidence type="ECO:0000256" key="4">
    <source>
        <dbReference type="SAM" id="SignalP"/>
    </source>
</evidence>
<proteinExistence type="inferred from homology"/>
<protein>
    <submittedName>
        <fullName evidence="5">Carbohydrate ABC transporter substrate-binding protein (CUT1 family)</fullName>
    </submittedName>
</protein>
<organism evidence="5 6">
    <name type="scientific">Hydrogenispora ethanolica</name>
    <dbReference type="NCBI Taxonomy" id="1082276"/>
    <lineage>
        <taxon>Bacteria</taxon>
        <taxon>Bacillati</taxon>
        <taxon>Bacillota</taxon>
        <taxon>Hydrogenispora</taxon>
    </lineage>
</organism>
<keyword evidence="2" id="KW-0813">Transport</keyword>
<dbReference type="GO" id="GO:1901982">
    <property type="term" value="F:maltose binding"/>
    <property type="evidence" value="ECO:0007669"/>
    <property type="project" value="TreeGrafter"/>
</dbReference>
<dbReference type="Pfam" id="PF01547">
    <property type="entry name" value="SBP_bac_1"/>
    <property type="match status" value="1"/>
</dbReference>
<accession>A0A4R1RED0</accession>
<evidence type="ECO:0000256" key="1">
    <source>
        <dbReference type="ARBA" id="ARBA00008520"/>
    </source>
</evidence>
<keyword evidence="6" id="KW-1185">Reference proteome</keyword>
<comment type="caution">
    <text evidence="5">The sequence shown here is derived from an EMBL/GenBank/DDBJ whole genome shotgun (WGS) entry which is preliminary data.</text>
</comment>
<sequence length="429" mass="47669">MKMKRLFVLGLLVVMAVSAFGFQPVGVHAASPVQIDFWGGWTGPDGDVMRGLVEKFNKEHPGITVNLMTLQWTPLFSKFIIEAKGGNPPDVLAMHPFELGQFASMGVLDAKQVKSVKVKKADYTPNIWQGSFYSKVQYAVPLDFHTHALYYNKELLDKAGVASAPQNLEEFIKAGQKLTIDKNGKNAGEAGFDPNNVIQYGLGMNMNHHAFYQWFALMYQQNEKTFNEKTTRTSFNNNKAAKAWGFLQDLVFKYNIVPKGEKAPFDDFRAGKVAMLIDGPWQLPVLEKSNLKFGVAPYPQIFQKKAVWAAAHILTFPVNKKADASRKAAAVQFVKWLSDNSAEWAKSGNIPSKMSTIAETKKLPGREAFINMMSYAHFLPPLPKAAQVFSSVAPSPILTAAQDTLFNNKKPLDIVAQMKKEMDSILSAP</sequence>
<keyword evidence="3 4" id="KW-0732">Signal</keyword>
<gene>
    <name evidence="5" type="ORF">EDC14_101959</name>
</gene>
<dbReference type="SUPFAM" id="SSF53850">
    <property type="entry name" value="Periplasmic binding protein-like II"/>
    <property type="match status" value="1"/>
</dbReference>